<feature type="domain" description="Ketoreductase" evidence="4">
    <location>
        <begin position="8"/>
        <end position="187"/>
    </location>
</feature>
<evidence type="ECO:0000256" key="2">
    <source>
        <dbReference type="ARBA" id="ARBA00023002"/>
    </source>
</evidence>
<accession>A0ABX1PXH8</accession>
<protein>
    <submittedName>
        <fullName evidence="5">Glucose 1-dehydrogenase</fullName>
        <ecNumber evidence="5">1.1.1.47</ecNumber>
    </submittedName>
</protein>
<dbReference type="InterPro" id="IPR020904">
    <property type="entry name" value="Sc_DH/Rdtase_CS"/>
</dbReference>
<keyword evidence="6" id="KW-1185">Reference proteome</keyword>
<comment type="similarity">
    <text evidence="1">Belongs to the short-chain dehydrogenases/reductases (SDR) family.</text>
</comment>
<dbReference type="SUPFAM" id="SSF51735">
    <property type="entry name" value="NAD(P)-binding Rossmann-fold domains"/>
    <property type="match status" value="1"/>
</dbReference>
<dbReference type="PROSITE" id="PS00061">
    <property type="entry name" value="ADH_SHORT"/>
    <property type="match status" value="1"/>
</dbReference>
<name>A0ABX1PXH8_9RHOO</name>
<sequence>MTRRFENKVVVITGGAGGVGQALVRLFAAEGARLMISDINADGCKAAAEEARALGAEADFVAGNLREKEYCEAVIARAAERFGGVDILLNNAGIIPRGTIEETTDDMWFTAMDVNLNAVFFMCRAAIPHMKRRGGGAIVNTSSVWGTYPGPGHVAYCTSKGAVAALTGNLGRDCAPLGIRVNAVCPHEINTPMIRTGFARRGLDPDKAVEELNKTVPIGRIAEPEDIADVIAFLASDQARYIAGTCVEVTGAKPVSG</sequence>
<dbReference type="Pfam" id="PF13561">
    <property type="entry name" value="adh_short_C2"/>
    <property type="match status" value="1"/>
</dbReference>
<keyword evidence="2 5" id="KW-0560">Oxidoreductase</keyword>
<dbReference type="InterPro" id="IPR057326">
    <property type="entry name" value="KR_dom"/>
</dbReference>
<comment type="caution">
    <text evidence="5">The sequence shown here is derived from an EMBL/GenBank/DDBJ whole genome shotgun (WGS) entry which is preliminary data.</text>
</comment>
<reference evidence="5 6" key="1">
    <citation type="submission" date="2019-12" db="EMBL/GenBank/DDBJ databases">
        <title>Comparative genomics gives insights into the taxonomy of the Azoarcus-Aromatoleum group and reveals separate origins of nif in the plant-associated Azoarcus and non-plant-associated Aromatoleum sub-groups.</title>
        <authorList>
            <person name="Lafos M."/>
            <person name="Maluk M."/>
            <person name="Batista M."/>
            <person name="Junghare M."/>
            <person name="Carmona M."/>
            <person name="Faoro H."/>
            <person name="Cruz L.M."/>
            <person name="Battistoni F."/>
            <person name="De Souza E."/>
            <person name="Pedrosa F."/>
            <person name="Chen W.-M."/>
            <person name="Poole P.S."/>
            <person name="Dixon R.A."/>
            <person name="James E.K."/>
        </authorList>
    </citation>
    <scope>NUCLEOTIDE SEQUENCE [LARGE SCALE GENOMIC DNA]</scope>
    <source>
        <strain evidence="5 6">Td21</strain>
    </source>
</reference>
<dbReference type="RefSeq" id="WP_169256012.1">
    <property type="nucleotide sequence ID" value="NZ_WTVN01000013.1"/>
</dbReference>
<dbReference type="SMART" id="SM00822">
    <property type="entry name" value="PKS_KR"/>
    <property type="match status" value="1"/>
</dbReference>
<organism evidence="5 6">
    <name type="scientific">Aromatoleum toluvorans</name>
    <dbReference type="NCBI Taxonomy" id="92002"/>
    <lineage>
        <taxon>Bacteria</taxon>
        <taxon>Pseudomonadati</taxon>
        <taxon>Pseudomonadota</taxon>
        <taxon>Betaproteobacteria</taxon>
        <taxon>Rhodocyclales</taxon>
        <taxon>Rhodocyclaceae</taxon>
        <taxon>Aromatoleum</taxon>
    </lineage>
</organism>
<dbReference type="CDD" id="cd05233">
    <property type="entry name" value="SDR_c"/>
    <property type="match status" value="1"/>
</dbReference>
<evidence type="ECO:0000259" key="4">
    <source>
        <dbReference type="SMART" id="SM00822"/>
    </source>
</evidence>
<keyword evidence="3" id="KW-0520">NAD</keyword>
<dbReference type="PRINTS" id="PR00080">
    <property type="entry name" value="SDRFAMILY"/>
</dbReference>
<dbReference type="EC" id="1.1.1.47" evidence="5"/>
<gene>
    <name evidence="5" type="ORF">GPA22_10420</name>
</gene>
<dbReference type="GO" id="GO:0047936">
    <property type="term" value="F:glucose 1-dehydrogenase [NAD(P)+] activity"/>
    <property type="evidence" value="ECO:0007669"/>
    <property type="project" value="UniProtKB-EC"/>
</dbReference>
<proteinExistence type="inferred from homology"/>
<dbReference type="EMBL" id="WTVN01000013">
    <property type="protein sequence ID" value="NMG44144.1"/>
    <property type="molecule type" value="Genomic_DNA"/>
</dbReference>
<dbReference type="Proteomes" id="UP000623795">
    <property type="component" value="Unassembled WGS sequence"/>
</dbReference>
<dbReference type="NCBIfam" id="NF005559">
    <property type="entry name" value="PRK07231.1"/>
    <property type="match status" value="1"/>
</dbReference>
<dbReference type="Gene3D" id="3.40.50.720">
    <property type="entry name" value="NAD(P)-binding Rossmann-like Domain"/>
    <property type="match status" value="1"/>
</dbReference>
<evidence type="ECO:0000313" key="5">
    <source>
        <dbReference type="EMBL" id="NMG44144.1"/>
    </source>
</evidence>
<evidence type="ECO:0000256" key="3">
    <source>
        <dbReference type="ARBA" id="ARBA00023027"/>
    </source>
</evidence>
<dbReference type="PRINTS" id="PR00081">
    <property type="entry name" value="GDHRDH"/>
</dbReference>
<evidence type="ECO:0000256" key="1">
    <source>
        <dbReference type="ARBA" id="ARBA00006484"/>
    </source>
</evidence>
<dbReference type="PANTHER" id="PTHR24321">
    <property type="entry name" value="DEHYDROGENASES, SHORT CHAIN"/>
    <property type="match status" value="1"/>
</dbReference>
<dbReference type="InterPro" id="IPR036291">
    <property type="entry name" value="NAD(P)-bd_dom_sf"/>
</dbReference>
<dbReference type="InterPro" id="IPR002347">
    <property type="entry name" value="SDR_fam"/>
</dbReference>
<dbReference type="PANTHER" id="PTHR24321:SF8">
    <property type="entry name" value="ESTRADIOL 17-BETA-DEHYDROGENASE 8-RELATED"/>
    <property type="match status" value="1"/>
</dbReference>
<evidence type="ECO:0000313" key="6">
    <source>
        <dbReference type="Proteomes" id="UP000623795"/>
    </source>
</evidence>